<comment type="caution">
    <text evidence="1">The sequence shown here is derived from an EMBL/GenBank/DDBJ whole genome shotgun (WGS) entry which is preliminary data.</text>
</comment>
<evidence type="ECO:0000313" key="1">
    <source>
        <dbReference type="EMBL" id="MEK0082919.1"/>
    </source>
</evidence>
<organism evidence="1 2">
    <name type="scientific">Benzoatithermus flavus</name>
    <dbReference type="NCBI Taxonomy" id="3108223"/>
    <lineage>
        <taxon>Bacteria</taxon>
        <taxon>Pseudomonadati</taxon>
        <taxon>Pseudomonadota</taxon>
        <taxon>Alphaproteobacteria</taxon>
        <taxon>Geminicoccales</taxon>
        <taxon>Geminicoccaceae</taxon>
        <taxon>Benzoatithermus</taxon>
    </lineage>
</organism>
<name>A0ABU8XRA5_9PROT</name>
<protein>
    <submittedName>
        <fullName evidence="1">Uncharacterized protein</fullName>
    </submittedName>
</protein>
<dbReference type="RefSeq" id="WP_418158768.1">
    <property type="nucleotide sequence ID" value="NZ_JBBLZC010000005.1"/>
</dbReference>
<dbReference type="EMBL" id="JBBLZC010000005">
    <property type="protein sequence ID" value="MEK0082919.1"/>
    <property type="molecule type" value="Genomic_DNA"/>
</dbReference>
<proteinExistence type="predicted"/>
<evidence type="ECO:0000313" key="2">
    <source>
        <dbReference type="Proteomes" id="UP001375743"/>
    </source>
</evidence>
<sequence>MGWKSLGDSELLVQAAGKFDELLTSDGLLAEQNDLKSLGLGVIVPTTNRVREAGRPVPALRAAIARVAPGQKLVISPA</sequence>
<accession>A0ABU8XRA5</accession>
<reference evidence="1 2" key="1">
    <citation type="submission" date="2024-01" db="EMBL/GenBank/DDBJ databases">
        <title>Multi-omics insights into the function and evolution of sodium benzoate biodegradation pathways in Benzoatithermus flavus gen. nov., sp. nov. from hot spring.</title>
        <authorList>
            <person name="Hu C.-J."/>
            <person name="Li W.-J."/>
        </authorList>
    </citation>
    <scope>NUCLEOTIDE SEQUENCE [LARGE SCALE GENOMIC DNA]</scope>
    <source>
        <strain evidence="1 2">SYSU G07066</strain>
    </source>
</reference>
<dbReference type="Proteomes" id="UP001375743">
    <property type="component" value="Unassembled WGS sequence"/>
</dbReference>
<keyword evidence="2" id="KW-1185">Reference proteome</keyword>
<gene>
    <name evidence="1" type="ORF">U1T56_07140</name>
</gene>